<evidence type="ECO:0000256" key="3">
    <source>
        <dbReference type="SAM" id="MobiDB-lite"/>
    </source>
</evidence>
<dbReference type="Gene3D" id="3.40.50.300">
    <property type="entry name" value="P-loop containing nucleotide triphosphate hydrolases"/>
    <property type="match status" value="1"/>
</dbReference>
<dbReference type="InterPro" id="IPR056882">
    <property type="entry name" value="MOM1_dom"/>
</dbReference>
<dbReference type="EMBL" id="VEPZ02001762">
    <property type="protein sequence ID" value="KAE8656824.1"/>
    <property type="molecule type" value="Genomic_DNA"/>
</dbReference>
<comment type="caution">
    <text evidence="5">The sequence shown here is derived from an EMBL/GenBank/DDBJ whole genome shotgun (WGS) entry which is preliminary data.</text>
</comment>
<feature type="region of interest" description="Disordered" evidence="3">
    <location>
        <begin position="1862"/>
        <end position="1890"/>
    </location>
</feature>
<evidence type="ECO:0000256" key="2">
    <source>
        <dbReference type="SAM" id="Coils"/>
    </source>
</evidence>
<dbReference type="InterPro" id="IPR049730">
    <property type="entry name" value="SNF2/RAD54-like_C"/>
</dbReference>
<keyword evidence="2" id="KW-0175">Coiled coil</keyword>
<dbReference type="PROSITE" id="PS51194">
    <property type="entry name" value="HELICASE_CTER"/>
    <property type="match status" value="1"/>
</dbReference>
<dbReference type="InterPro" id="IPR038718">
    <property type="entry name" value="SNF2-like_sf"/>
</dbReference>
<dbReference type="Gene3D" id="3.40.50.10810">
    <property type="entry name" value="Tandem AAA-ATPase domain"/>
    <property type="match status" value="1"/>
</dbReference>
<dbReference type="InterPro" id="IPR027417">
    <property type="entry name" value="P-loop_NTPase"/>
</dbReference>
<feature type="region of interest" description="Disordered" evidence="3">
    <location>
        <begin position="2607"/>
        <end position="2747"/>
    </location>
</feature>
<dbReference type="InterPro" id="IPR001650">
    <property type="entry name" value="Helicase_C-like"/>
</dbReference>
<dbReference type="Gene3D" id="6.10.250.1310">
    <property type="match status" value="1"/>
</dbReference>
<dbReference type="Pfam" id="PF25029">
    <property type="entry name" value="MOM1"/>
    <property type="match status" value="1"/>
</dbReference>
<dbReference type="PANTHER" id="PTHR35116:SF2">
    <property type="entry name" value="ATP-DEPENDENT HELICASE FAMILY PROTEIN-RELATED"/>
    <property type="match status" value="1"/>
</dbReference>
<dbReference type="CDD" id="cd18793">
    <property type="entry name" value="SF2_C_SNF"/>
    <property type="match status" value="1"/>
</dbReference>
<feature type="coiled-coil region" evidence="2">
    <location>
        <begin position="1010"/>
        <end position="1075"/>
    </location>
</feature>
<keyword evidence="1" id="KW-0378">Hydrolase</keyword>
<feature type="region of interest" description="Disordered" evidence="3">
    <location>
        <begin position="932"/>
        <end position="955"/>
    </location>
</feature>
<feature type="region of interest" description="Disordered" evidence="3">
    <location>
        <begin position="2197"/>
        <end position="2232"/>
    </location>
</feature>
<feature type="region of interest" description="Disordered" evidence="3">
    <location>
        <begin position="2099"/>
        <end position="2119"/>
    </location>
</feature>
<feature type="compositionally biased region" description="Low complexity" evidence="3">
    <location>
        <begin position="54"/>
        <end position="63"/>
    </location>
</feature>
<feature type="compositionally biased region" description="Polar residues" evidence="3">
    <location>
        <begin position="1658"/>
        <end position="1670"/>
    </location>
</feature>
<feature type="compositionally biased region" description="Polar residues" evidence="3">
    <location>
        <begin position="2645"/>
        <end position="2665"/>
    </location>
</feature>
<keyword evidence="5" id="KW-0808">Transferase</keyword>
<feature type="compositionally biased region" description="Basic and acidic residues" evidence="3">
    <location>
        <begin position="174"/>
        <end position="184"/>
    </location>
</feature>
<feature type="compositionally biased region" description="Low complexity" evidence="3">
    <location>
        <begin position="2725"/>
        <end position="2737"/>
    </location>
</feature>
<feature type="compositionally biased region" description="Low complexity" evidence="3">
    <location>
        <begin position="2614"/>
        <end position="2624"/>
    </location>
</feature>
<feature type="compositionally biased region" description="Polar residues" evidence="3">
    <location>
        <begin position="186"/>
        <end position="202"/>
    </location>
</feature>
<reference evidence="5" key="1">
    <citation type="submission" date="2019-09" db="EMBL/GenBank/DDBJ databases">
        <title>Draft genome information of white flower Hibiscus syriacus.</title>
        <authorList>
            <person name="Kim Y.-M."/>
        </authorList>
    </citation>
    <scope>NUCLEOTIDE SEQUENCE [LARGE SCALE GENOMIC DNA]</scope>
    <source>
        <strain evidence="5">YM2019G1</strain>
    </source>
</reference>
<sequence length="2747" mass="302773">MTLTNSSGMRKLELLEKQTENLNSMTPPAKGKSERVEKKKENASPLTKSDRGEISSSSSSSGSKRSDKSPDVLNMLRKKEKKEKILKQLTMQTVEVNKIKQKDVQAEETQKKRRDARSYRALFTKQPKKVDGTDSCNDLNGTDSERREEDVLEEFTKRTRERTMATSTSQLAEEELKRNDEHKLFPTNQKNSCKNMSSNGGDPQMSQNVLVAGEKNDDAETTTLKDLQSPQLVNSIVPGGVLDCDISVEMVPKFMPSERKGHDVYIDSVASPKMSSNDIDTFTGVGTPFASGCKRKKITETCGMYSERQRVDCNSKKQEICSSNMEERLAKYVAYECKPESSRFLEYWVPVLLSNVQLEKYCFTILSNSLSLCSHSKTDACGVLRNILVSSRKCCDHPYYLDQSLKTLLTKGLQEVEFLEVGIKSSGKLQLLDAMLWEIRKRELKVLILYQYIGGSGRDLIGDILDDFLRQRYGIDSYERVDNGVIPSKKQSALNRFNNERDRFVFLLETRACLPSIKLSAVGTVIIFGSDWSPVNDLRALQRITFDSQFEQIKVLRLYSSFTVEEKLLIFSKQDKTIDNNIVNLSPSTSHMLLKWGASYLFSQLENFHDISRLDAISLSQQSHLKDVIQEFSTILHQTGIDNTSRLSLILQAKQNQGMYRTEMPLFGELKVQVMNEYPPHTFWTKLLKGKCPRWKYSTNSQRNRKRVQYVDDFPKTPEAESTEAAKRHKKLVSDGIDNPSPKAVLQEGKLATGDREGSSGTSAYDFTTFSRSIASGSDKIHVTSTSLDYPNSISKIPALKMIDWESRRKQCDSQKNLHVLLRPQIAKLCEVLHLREDVKAMVERFLEYIMNNHVVNREPATILQAFQISLCWSASAFLNQKLDHKESVALAKQHLGFTCRKEDAEYVYSMLRCLKRMFLYRTGYLKVPNSPKASGLSRKAVERDHSDATSYQQNKKAKIEDLSGFREGSDIQTISESGVAPEIQLAKRDVLKSIKKIQKKCDKLMKKQIDKHKQEMEQFIQKYEGKKSQLENKKRTEAAVICMHSNVSTRTDKLKNLDAEYAREFDELEQWMETHLKDLEALQVAARINIQERKTRWVDSVEHWAYVELKSPDVMKNLVSMEAPSLLAPSSEEFSDKSTLRNVAGENLRESGTIITSEGRENFFSLEPSSFVAIHDESNLNKVDGAVPLREPVVANSGEGKENLVLAEALSSEKIPNGAVLNGFDGEVHLGAPKSVSSGEGYESLPSFLVPSSEEIPGGTTINTADSELPLCRPEAIYSTEGQGNIMSANCSFEKQNPGEATLNVPHEEIPKSVSEIATSCDGIDIIVCTKPSVSKEQIPDTAACSMPAEEVPLAEPETAPSEVLEGGDVQRVNDGTSPNANDQQDSVLCTMKRKQIPNTAVCSMPVEEVPLADPETAPSELLEGGDVQRANDGISPNENDQQDSVRCTMNREHDTAAWSMPAEEVPLAELDTALSEVLKGGNVQRVNDGTSPIENEQQDSVQCTMNREHDTAAYSMPAKEFPLAEPETAPSEVLKGGNVQRVNDGTSPIENDQQYSVRCTMNGVHDTSAFSIPAEEVPLAEPDAALSEVLKVGNVQRVNDGTSPIENDQQDNVQCTMNREHDTAACSMPAKEFPLTEPETAPSEVKGGNVQRENDGTSPSENDQQDSLRCTMNREHDTAACSMPAEEVPSAEPDTALSEVLKGDNVQRVNDGTSPIKNDQQDSVQCSMNREHDTVACSMPAKEFPLAEPETVPSEVLKGGNVQRVNDGTSPIENDQQDSVRCTMNRVHDTDAFSMPAEEVPLAEPDAALSEVLKVGNVQRVNDGTSLIENDQQDNVQCTMNREHDTAACSMPAKEFPLAEPETAPSEVLKGGNVQRKNDGTSPSEIDHQDSLRCTMNREHDTAACSMPAEEVPSAEPDTALSEVLKGYNVQRVNDGTSPIKNDQQDSVQCTMNREHDTVACSMPAKEFPLAEPETAPSEVLKGGNVQRENDGTSPSENDQQDSPRCTMNREHDTAACSMPAEEVPSAEPDTTLSEVLKGDNVQRVNHGTSPIKNDQQDSVQSTTNREHDTAACSMPAKEFPLAEPETVPSEVLKGGNVQRVNDGTSPIENDQQDSVPCTMNREHDTAACSMPAGDVPFAEPDTALSEVLKGGNVQRVNDGTSPIENNQQDSVQCTMNGEHGTAACSMPAKEFPLAEPETAPSEVLKGGNVQRENDGTYPSENDQQDGGLCSMNRESELREPSSDLANVNSLPYASSEVHARCIANNEMQNASQAAEISTCTGAIDVTCNMSNPDATVVEVSEQMQQLRSSESTSNLSPPDLPFSSPVEHPSNNEGQTSNQSSQAPRQPVAYHIELSDQDVLQPLDSSIDGVIDGLVMQASETRTASVPSVSNGLPLWTAPAVSSRMPVTFYHDPLQNEMERIMKEKEQTNKVYEDTKLQLKLKCDKEIEEVVGQIHRKYDVKHEEKEAEFLLQIKELDANYSKVLLNKILAEAFRSKCMDNRVSGSKGAMQEANSSFLQQLFQLSSQQVVQQHSTASGLPSTSSASSMPTVPSAVVNAHTMGPPLQVVNPLALFSGTPTRRPHISTISSSTRNLQTGSEIRAPAPHLQSFRPSSSISPSSIPLHSGGMSSQPAHSNHPAASMSLHQSNPLAHMQASSSSQSGRTQHEISRRFTAPPNPRLPSLDVLMDVHNPSGANANPPGFLLPNSSSRSATRLHREPDMPSSQSWSAQQSGGATDIICLSDDD</sequence>
<feature type="region of interest" description="Disordered" evidence="3">
    <location>
        <begin position="719"/>
        <end position="762"/>
    </location>
</feature>
<proteinExistence type="predicted"/>
<feature type="compositionally biased region" description="Basic and acidic residues" evidence="3">
    <location>
        <begin position="31"/>
        <end position="53"/>
    </location>
</feature>
<feature type="compositionally biased region" description="Polar residues" evidence="3">
    <location>
        <begin position="2304"/>
        <end position="2319"/>
    </location>
</feature>
<keyword evidence="5" id="KW-0418">Kinase</keyword>
<protein>
    <submittedName>
        <fullName evidence="5">Kinase family protein / peptidoglycan-binding LysM domain-containing protein</fullName>
    </submittedName>
</protein>
<feature type="region of interest" description="Disordered" evidence="3">
    <location>
        <begin position="2046"/>
        <end position="2068"/>
    </location>
</feature>
<feature type="region of interest" description="Disordered" evidence="3">
    <location>
        <begin position="1"/>
        <end position="84"/>
    </location>
</feature>
<evidence type="ECO:0000313" key="5">
    <source>
        <dbReference type="EMBL" id="KAE8656824.1"/>
    </source>
</evidence>
<evidence type="ECO:0000313" key="6">
    <source>
        <dbReference type="Proteomes" id="UP000436088"/>
    </source>
</evidence>
<feature type="coiled-coil region" evidence="2">
    <location>
        <begin position="2418"/>
        <end position="2445"/>
    </location>
</feature>
<feature type="region of interest" description="Disordered" evidence="3">
    <location>
        <begin position="1973"/>
        <end position="2010"/>
    </location>
</feature>
<name>A0A6A2XSD6_HIBSY</name>
<feature type="compositionally biased region" description="Basic and acidic residues" evidence="3">
    <location>
        <begin position="143"/>
        <end position="163"/>
    </location>
</feature>
<dbReference type="GO" id="GO:0016787">
    <property type="term" value="F:hydrolase activity"/>
    <property type="evidence" value="ECO:0007669"/>
    <property type="project" value="UniProtKB-KW"/>
</dbReference>
<feature type="compositionally biased region" description="Basic and acidic residues" evidence="3">
    <location>
        <begin position="97"/>
        <end position="110"/>
    </location>
</feature>
<keyword evidence="6" id="KW-1185">Reference proteome</keyword>
<gene>
    <name evidence="5" type="ORF">F3Y22_tig00116997pilonHSYRG00412</name>
</gene>
<dbReference type="Proteomes" id="UP000436088">
    <property type="component" value="Unassembled WGS sequence"/>
</dbReference>
<feature type="domain" description="Helicase C-terminal" evidence="4">
    <location>
        <begin position="431"/>
        <end position="593"/>
    </location>
</feature>
<feature type="compositionally biased region" description="Polar residues" evidence="3">
    <location>
        <begin position="2101"/>
        <end position="2119"/>
    </location>
</feature>
<dbReference type="SUPFAM" id="SSF52540">
    <property type="entry name" value="P-loop containing nucleoside triphosphate hydrolases"/>
    <property type="match status" value="1"/>
</dbReference>
<feature type="compositionally biased region" description="Polar residues" evidence="3">
    <location>
        <begin position="2046"/>
        <end position="2066"/>
    </location>
</feature>
<evidence type="ECO:0000259" key="4">
    <source>
        <dbReference type="PROSITE" id="PS51194"/>
    </source>
</evidence>
<feature type="region of interest" description="Disordered" evidence="3">
    <location>
        <begin position="2303"/>
        <end position="2348"/>
    </location>
</feature>
<feature type="region of interest" description="Disordered" evidence="3">
    <location>
        <begin position="1636"/>
        <end position="1670"/>
    </location>
</feature>
<dbReference type="Pfam" id="PF00271">
    <property type="entry name" value="Helicase_C"/>
    <property type="match status" value="1"/>
</dbReference>
<organism evidence="5 6">
    <name type="scientific">Hibiscus syriacus</name>
    <name type="common">Rose of Sharon</name>
    <dbReference type="NCBI Taxonomy" id="106335"/>
    <lineage>
        <taxon>Eukaryota</taxon>
        <taxon>Viridiplantae</taxon>
        <taxon>Streptophyta</taxon>
        <taxon>Embryophyta</taxon>
        <taxon>Tracheophyta</taxon>
        <taxon>Spermatophyta</taxon>
        <taxon>Magnoliopsida</taxon>
        <taxon>eudicotyledons</taxon>
        <taxon>Gunneridae</taxon>
        <taxon>Pentapetalae</taxon>
        <taxon>rosids</taxon>
        <taxon>malvids</taxon>
        <taxon>Malvales</taxon>
        <taxon>Malvaceae</taxon>
        <taxon>Malvoideae</taxon>
        <taxon>Hibiscus</taxon>
    </lineage>
</organism>
<dbReference type="GO" id="GO:0016301">
    <property type="term" value="F:kinase activity"/>
    <property type="evidence" value="ECO:0007669"/>
    <property type="project" value="UniProtKB-KW"/>
</dbReference>
<dbReference type="GO" id="GO:0031507">
    <property type="term" value="P:heterochromatin formation"/>
    <property type="evidence" value="ECO:0007669"/>
    <property type="project" value="InterPro"/>
</dbReference>
<feature type="compositionally biased region" description="Polar residues" evidence="3">
    <location>
        <begin position="1994"/>
        <end position="2008"/>
    </location>
</feature>
<evidence type="ECO:0000256" key="1">
    <source>
        <dbReference type="ARBA" id="ARBA00022801"/>
    </source>
</evidence>
<feature type="region of interest" description="Disordered" evidence="3">
    <location>
        <begin position="97"/>
        <end position="202"/>
    </location>
</feature>
<accession>A0A6A2XSD6</accession>
<feature type="compositionally biased region" description="Polar residues" evidence="3">
    <location>
        <begin position="2332"/>
        <end position="2347"/>
    </location>
</feature>
<dbReference type="PANTHER" id="PTHR35116">
    <property type="entry name" value="HELICASE PROTEIN MOM1"/>
    <property type="match status" value="1"/>
</dbReference>
<dbReference type="InterPro" id="IPR039322">
    <property type="entry name" value="MOM1"/>
</dbReference>
<feature type="compositionally biased region" description="Basic and acidic residues" evidence="3">
    <location>
        <begin position="10"/>
        <end position="19"/>
    </location>
</feature>